<name>A0ABV5F4S1_9FLAO</name>
<accession>A0ABV5F4S1</accession>
<gene>
    <name evidence="2" type="ORF">ACFFVB_15235</name>
</gene>
<dbReference type="EMBL" id="JBHMEZ010000013">
    <property type="protein sequence ID" value="MFB9054441.1"/>
    <property type="molecule type" value="Genomic_DNA"/>
</dbReference>
<evidence type="ECO:0000256" key="1">
    <source>
        <dbReference type="SAM" id="SignalP"/>
    </source>
</evidence>
<comment type="caution">
    <text evidence="2">The sequence shown here is derived from an EMBL/GenBank/DDBJ whole genome shotgun (WGS) entry which is preliminary data.</text>
</comment>
<keyword evidence="3" id="KW-1185">Reference proteome</keyword>
<evidence type="ECO:0008006" key="4">
    <source>
        <dbReference type="Google" id="ProtNLM"/>
    </source>
</evidence>
<evidence type="ECO:0000313" key="2">
    <source>
        <dbReference type="EMBL" id="MFB9054441.1"/>
    </source>
</evidence>
<feature type="signal peptide" evidence="1">
    <location>
        <begin position="1"/>
        <end position="18"/>
    </location>
</feature>
<evidence type="ECO:0000313" key="3">
    <source>
        <dbReference type="Proteomes" id="UP001589605"/>
    </source>
</evidence>
<keyword evidence="1" id="KW-0732">Signal</keyword>
<feature type="chain" id="PRO_5045218452" description="DUF4468 domain-containing protein" evidence="1">
    <location>
        <begin position="19"/>
        <end position="246"/>
    </location>
</feature>
<protein>
    <recommendedName>
        <fullName evidence="4">DUF4468 domain-containing protein</fullName>
    </recommendedName>
</protein>
<reference evidence="2 3" key="1">
    <citation type="submission" date="2024-09" db="EMBL/GenBank/DDBJ databases">
        <authorList>
            <person name="Sun Q."/>
            <person name="Mori K."/>
        </authorList>
    </citation>
    <scope>NUCLEOTIDE SEQUENCE [LARGE SCALE GENOMIC DNA]</scope>
    <source>
        <strain evidence="2 3">CECT 8286</strain>
    </source>
</reference>
<proteinExistence type="predicted"/>
<dbReference type="Proteomes" id="UP001589605">
    <property type="component" value="Unassembled WGS sequence"/>
</dbReference>
<dbReference type="RefSeq" id="WP_382384080.1">
    <property type="nucleotide sequence ID" value="NZ_JBHMEZ010000013.1"/>
</dbReference>
<sequence>MKKIILLLVVSVCFSSFAQSNLNDYKYVVVPNKYDFLKESNQYQLNELTKFLFEKKGFSAMMEGDEMSVEQEFNRCLILRSDVKNESNMFTTKLVVVLKDCKNKVVFETAIGVSKIKEFKKAYHAALRDAFNSFDAVNYKYTESSANLGVAIPAAEAAVTTAAVPSNAVSKAVVPTSNVLYAQPTANGYQLVDSTPKVVYKLKKSSVEDMYFVEGKQATVRKKGDQWVIEYYEGDTLKEEVLNVKF</sequence>
<organism evidence="2 3">
    <name type="scientific">Formosa undariae</name>
    <dbReference type="NCBI Taxonomy" id="1325436"/>
    <lineage>
        <taxon>Bacteria</taxon>
        <taxon>Pseudomonadati</taxon>
        <taxon>Bacteroidota</taxon>
        <taxon>Flavobacteriia</taxon>
        <taxon>Flavobacteriales</taxon>
        <taxon>Flavobacteriaceae</taxon>
        <taxon>Formosa</taxon>
    </lineage>
</organism>